<evidence type="ECO:0000256" key="1">
    <source>
        <dbReference type="SAM" id="Phobius"/>
    </source>
</evidence>
<protein>
    <submittedName>
        <fullName evidence="2">Uncharacterized protein</fullName>
    </submittedName>
</protein>
<keyword evidence="1" id="KW-0472">Membrane</keyword>
<proteinExistence type="predicted"/>
<gene>
    <name evidence="2" type="ORF">OCTVUL_1B001564</name>
</gene>
<sequence>MKSLKIPPEMGRCSGVGNLDGSNYVGCDSRAANSGDCGCGGSGGVGATVIIAVVVVVLIVAIADSGCSIICGDGSSRSGDGNCGLSLWS</sequence>
<keyword evidence="1" id="KW-1133">Transmembrane helix</keyword>
<accession>A0AA36AYL4</accession>
<dbReference type="EMBL" id="OX597819">
    <property type="protein sequence ID" value="CAI9724698.1"/>
    <property type="molecule type" value="Genomic_DNA"/>
</dbReference>
<name>A0AA36AYL4_OCTVU</name>
<evidence type="ECO:0000313" key="3">
    <source>
        <dbReference type="Proteomes" id="UP001162480"/>
    </source>
</evidence>
<evidence type="ECO:0000313" key="2">
    <source>
        <dbReference type="EMBL" id="CAI9724698.1"/>
    </source>
</evidence>
<reference evidence="2" key="1">
    <citation type="submission" date="2023-08" db="EMBL/GenBank/DDBJ databases">
        <authorList>
            <person name="Alioto T."/>
            <person name="Alioto T."/>
            <person name="Gomez Garrido J."/>
        </authorList>
    </citation>
    <scope>NUCLEOTIDE SEQUENCE</scope>
</reference>
<dbReference type="AlphaFoldDB" id="A0AA36AYL4"/>
<feature type="transmembrane region" description="Helical" evidence="1">
    <location>
        <begin position="44"/>
        <end position="63"/>
    </location>
</feature>
<organism evidence="2 3">
    <name type="scientific">Octopus vulgaris</name>
    <name type="common">Common octopus</name>
    <dbReference type="NCBI Taxonomy" id="6645"/>
    <lineage>
        <taxon>Eukaryota</taxon>
        <taxon>Metazoa</taxon>
        <taxon>Spiralia</taxon>
        <taxon>Lophotrochozoa</taxon>
        <taxon>Mollusca</taxon>
        <taxon>Cephalopoda</taxon>
        <taxon>Coleoidea</taxon>
        <taxon>Octopodiformes</taxon>
        <taxon>Octopoda</taxon>
        <taxon>Incirrata</taxon>
        <taxon>Octopodidae</taxon>
        <taxon>Octopus</taxon>
    </lineage>
</organism>
<keyword evidence="1" id="KW-0812">Transmembrane</keyword>
<dbReference type="Proteomes" id="UP001162480">
    <property type="component" value="Chromosome 6"/>
</dbReference>
<keyword evidence="3" id="KW-1185">Reference proteome</keyword>